<gene>
    <name evidence="2" type="ORF">O181_009363</name>
</gene>
<dbReference type="OrthoDB" id="8249012at2759"/>
<dbReference type="PANTHER" id="PTHR21521">
    <property type="entry name" value="AMUN, ISOFORM A"/>
    <property type="match status" value="1"/>
</dbReference>
<dbReference type="EMBL" id="AVOT02002242">
    <property type="protein sequence ID" value="MBW0469648.1"/>
    <property type="molecule type" value="Genomic_DNA"/>
</dbReference>
<proteinExistence type="predicted"/>
<dbReference type="PANTHER" id="PTHR21521:SF0">
    <property type="entry name" value="AMUN, ISOFORM A"/>
    <property type="match status" value="1"/>
</dbReference>
<protein>
    <submittedName>
        <fullName evidence="2">Uncharacterized protein</fullName>
    </submittedName>
</protein>
<evidence type="ECO:0000256" key="1">
    <source>
        <dbReference type="SAM" id="MobiDB-lite"/>
    </source>
</evidence>
<comment type="caution">
    <text evidence="2">The sequence shown here is derived from an EMBL/GenBank/DDBJ whole genome shotgun (WGS) entry which is preliminary data.</text>
</comment>
<organism evidence="2 3">
    <name type="scientific">Austropuccinia psidii MF-1</name>
    <dbReference type="NCBI Taxonomy" id="1389203"/>
    <lineage>
        <taxon>Eukaryota</taxon>
        <taxon>Fungi</taxon>
        <taxon>Dikarya</taxon>
        <taxon>Basidiomycota</taxon>
        <taxon>Pucciniomycotina</taxon>
        <taxon>Pucciniomycetes</taxon>
        <taxon>Pucciniales</taxon>
        <taxon>Sphaerophragmiaceae</taxon>
        <taxon>Austropuccinia</taxon>
    </lineage>
</organism>
<sequence length="255" mass="29314">MSSSTKKILKRPQEDDPSKKSDKKLKISSHEIVACSPVDLKILPKLDLLLRFSNQKVYHQALLIKQDNNPKLLELDQELSTPSSKSDDHSNCKKRIEDVLQWKLLRGKYRPTLPALLSQNPSEKVNEVIKKALKQLQTCQTSDQIFQSGAIKTMCELKGVGPATAAAFLSFEAPQLVPIFSDEAASFFECHLGKIKYTIPYYKKFLDCMVAYLKEINQHYLEYDLRQFERGLWSFEVLKQLAHEEWLKLMEPIKG</sequence>
<name>A0A9Q3BR79_9BASI</name>
<evidence type="ECO:0000313" key="3">
    <source>
        <dbReference type="Proteomes" id="UP000765509"/>
    </source>
</evidence>
<accession>A0A9Q3BR79</accession>
<evidence type="ECO:0000313" key="2">
    <source>
        <dbReference type="EMBL" id="MBW0469648.1"/>
    </source>
</evidence>
<keyword evidence="3" id="KW-1185">Reference proteome</keyword>
<feature type="compositionally biased region" description="Basic and acidic residues" evidence="1">
    <location>
        <begin position="11"/>
        <end position="23"/>
    </location>
</feature>
<feature type="region of interest" description="Disordered" evidence="1">
    <location>
        <begin position="1"/>
        <end position="23"/>
    </location>
</feature>
<dbReference type="AlphaFoldDB" id="A0A9Q3BR79"/>
<reference evidence="2" key="1">
    <citation type="submission" date="2021-03" db="EMBL/GenBank/DDBJ databases">
        <title>Draft genome sequence of rust myrtle Austropuccinia psidii MF-1, a brazilian biotype.</title>
        <authorList>
            <person name="Quecine M.C."/>
            <person name="Pachon D.M.R."/>
            <person name="Bonatelli M.L."/>
            <person name="Correr F.H."/>
            <person name="Franceschini L.M."/>
            <person name="Leite T.F."/>
            <person name="Margarido G.R.A."/>
            <person name="Almeida C.A."/>
            <person name="Ferrarezi J.A."/>
            <person name="Labate C.A."/>
        </authorList>
    </citation>
    <scope>NUCLEOTIDE SEQUENCE</scope>
    <source>
        <strain evidence="2">MF-1</strain>
    </source>
</reference>
<dbReference type="Proteomes" id="UP000765509">
    <property type="component" value="Unassembled WGS sequence"/>
</dbReference>